<dbReference type="InParanoid" id="A0A200Q569"/>
<dbReference type="EMBL" id="MVGT01003043">
    <property type="protein sequence ID" value="OVA05639.1"/>
    <property type="molecule type" value="Genomic_DNA"/>
</dbReference>
<protein>
    <submittedName>
        <fullName evidence="2">Reverse transcriptase zinc-binding domain</fullName>
    </submittedName>
</protein>
<dbReference type="Proteomes" id="UP000195402">
    <property type="component" value="Unassembled WGS sequence"/>
</dbReference>
<dbReference type="PANTHER" id="PTHR36617">
    <property type="entry name" value="PROTEIN, PUTATIVE-RELATED"/>
    <property type="match status" value="1"/>
</dbReference>
<accession>A0A200Q569</accession>
<dbReference type="Pfam" id="PF13966">
    <property type="entry name" value="zf-RVT"/>
    <property type="match status" value="2"/>
</dbReference>
<evidence type="ECO:0000313" key="2">
    <source>
        <dbReference type="EMBL" id="OVA05639.1"/>
    </source>
</evidence>
<dbReference type="InterPro" id="IPR026960">
    <property type="entry name" value="RVT-Znf"/>
</dbReference>
<feature type="domain" description="Reverse transcriptase zinc-binding" evidence="1">
    <location>
        <begin position="56"/>
        <end position="140"/>
    </location>
</feature>
<proteinExistence type="predicted"/>
<keyword evidence="3" id="KW-1185">Reference proteome</keyword>
<keyword evidence="2" id="KW-0548">Nucleotidyltransferase</keyword>
<evidence type="ECO:0000313" key="3">
    <source>
        <dbReference type="Proteomes" id="UP000195402"/>
    </source>
</evidence>
<dbReference type="AlphaFoldDB" id="A0A200Q569"/>
<comment type="caution">
    <text evidence="2">The sequence shown here is derived from an EMBL/GenBank/DDBJ whole genome shotgun (WGS) entry which is preliminary data.</text>
</comment>
<feature type="domain" description="Reverse transcriptase zinc-binding" evidence="1">
    <location>
        <begin position="332"/>
        <end position="416"/>
    </location>
</feature>
<dbReference type="GO" id="GO:0003964">
    <property type="term" value="F:RNA-directed DNA polymerase activity"/>
    <property type="evidence" value="ECO:0007669"/>
    <property type="project" value="UniProtKB-KW"/>
</dbReference>
<name>A0A200Q569_MACCD</name>
<evidence type="ECO:0000259" key="1">
    <source>
        <dbReference type="Pfam" id="PF13966"/>
    </source>
</evidence>
<keyword evidence="2" id="KW-0808">Transferase</keyword>
<sequence>MKVDGTYVSWDLDICRDLYDWELEEVGNLMELLNAWRRGQRERDCKVWVPDPKGQFSVKSLYSVLLDDRSMDFPCSKIWEAPVPQRVIFFMWEASLHKVNTVDRLQRCGAITVNRCYMCKSGLETIHHLLFTCNAANQIWAFFLQQFTVSWTFPKTVMECFTSWSCPVKTPRGKLIWEIQFFAITWGIWKERNRRVFRDKEETIEEIILDIKAIVFRWASTNTLFRNSRQHTAFEVASGTSVKFWHDTWVGEVPLKVKFPVIFRLSRKQDAWVSEVMKVDGTYVSWDLDICRDLYDWELEEVGNLMELLNAWRRGQRERDCKVWVPDPKGQFSVKSLYSVLLDDRSMDFPCSKIWEAPVPQRVIFFMWEASLHKVNTVDRLQRCGAITVNRCYMCKSGLETIHHLLFTCNAANQIWAFFLQQFTVSWTFPKTVMECFTSWSCPVKTPRGKLIWEIQFFAITWGIWKERNRRVFRDKEETIEEIILDIKAMVFRWASTNTLFRNSRFQDFVFFWDSLLR</sequence>
<organism evidence="2 3">
    <name type="scientific">Macleaya cordata</name>
    <name type="common">Five-seeded plume-poppy</name>
    <name type="synonym">Bocconia cordata</name>
    <dbReference type="NCBI Taxonomy" id="56857"/>
    <lineage>
        <taxon>Eukaryota</taxon>
        <taxon>Viridiplantae</taxon>
        <taxon>Streptophyta</taxon>
        <taxon>Embryophyta</taxon>
        <taxon>Tracheophyta</taxon>
        <taxon>Spermatophyta</taxon>
        <taxon>Magnoliopsida</taxon>
        <taxon>Ranunculales</taxon>
        <taxon>Papaveraceae</taxon>
        <taxon>Papaveroideae</taxon>
        <taxon>Macleaya</taxon>
    </lineage>
</organism>
<gene>
    <name evidence="2" type="ORF">BVC80_7953g2</name>
</gene>
<reference evidence="2 3" key="1">
    <citation type="journal article" date="2017" name="Mol. Plant">
        <title>The Genome of Medicinal Plant Macleaya cordata Provides New Insights into Benzylisoquinoline Alkaloids Metabolism.</title>
        <authorList>
            <person name="Liu X."/>
            <person name="Liu Y."/>
            <person name="Huang P."/>
            <person name="Ma Y."/>
            <person name="Qing Z."/>
            <person name="Tang Q."/>
            <person name="Cao H."/>
            <person name="Cheng P."/>
            <person name="Zheng Y."/>
            <person name="Yuan Z."/>
            <person name="Zhou Y."/>
            <person name="Liu J."/>
            <person name="Tang Z."/>
            <person name="Zhuo Y."/>
            <person name="Zhang Y."/>
            <person name="Yu L."/>
            <person name="Huang J."/>
            <person name="Yang P."/>
            <person name="Peng Q."/>
            <person name="Zhang J."/>
            <person name="Jiang W."/>
            <person name="Zhang Z."/>
            <person name="Lin K."/>
            <person name="Ro D.K."/>
            <person name="Chen X."/>
            <person name="Xiong X."/>
            <person name="Shang Y."/>
            <person name="Huang S."/>
            <person name="Zeng J."/>
        </authorList>
    </citation>
    <scope>NUCLEOTIDE SEQUENCE [LARGE SCALE GENOMIC DNA]</scope>
    <source>
        <strain evidence="3">cv. BLH2017</strain>
        <tissue evidence="2">Root</tissue>
    </source>
</reference>
<dbReference type="OrthoDB" id="1740412at2759"/>
<dbReference type="PANTHER" id="PTHR36617:SF16">
    <property type="entry name" value="OS04G0516500 PROTEIN"/>
    <property type="match status" value="1"/>
</dbReference>
<keyword evidence="2" id="KW-0695">RNA-directed DNA polymerase</keyword>